<keyword evidence="3" id="KW-0472">Membrane</keyword>
<sequence>MPELPPASWHIDPENPGQFRWWDGTQWTNATAPLNQATVSEPAISRTKSKKAWLVVAFIVCALVVGGLLARWSPVIVTLIFLVVAGLAIVAIAGRPMPRLGLGSRRAGFAALGTATMLVLGAGISSASVNEPATPTALVAPAASQSSTPRPTPTPNPTTFTTVSEESPIPFERTTVDDPQLDQGTTTVAAIGVDGIMVTKYRVTLVDGKEVARETVSATARLEPVTEVTAVGSRAPAPPPAPAPVPFAQQDGGGCDPNYADACVPVASDVDCEGGSGDGPGYVQGPVRIVGSDVYDLDRDGDGIACD</sequence>
<dbReference type="Pfam" id="PF07501">
    <property type="entry name" value="G5"/>
    <property type="match status" value="1"/>
</dbReference>
<feature type="transmembrane region" description="Helical" evidence="3">
    <location>
        <begin position="107"/>
        <end position="129"/>
    </location>
</feature>
<organism evidence="5 6">
    <name type="scientific">Microbacterium murale</name>
    <dbReference type="NCBI Taxonomy" id="1081040"/>
    <lineage>
        <taxon>Bacteria</taxon>
        <taxon>Bacillati</taxon>
        <taxon>Actinomycetota</taxon>
        <taxon>Actinomycetes</taxon>
        <taxon>Micrococcales</taxon>
        <taxon>Microbacteriaceae</taxon>
        <taxon>Microbacterium</taxon>
    </lineage>
</organism>
<dbReference type="SMART" id="SM01208">
    <property type="entry name" value="G5"/>
    <property type="match status" value="1"/>
</dbReference>
<dbReference type="Proteomes" id="UP001239085">
    <property type="component" value="Unassembled WGS sequence"/>
</dbReference>
<evidence type="ECO:0000256" key="1">
    <source>
        <dbReference type="ARBA" id="ARBA00022729"/>
    </source>
</evidence>
<dbReference type="EMBL" id="JAUSXK010000001">
    <property type="protein sequence ID" value="MDQ0643766.1"/>
    <property type="molecule type" value="Genomic_DNA"/>
</dbReference>
<proteinExistence type="predicted"/>
<keyword evidence="6" id="KW-1185">Reference proteome</keyword>
<dbReference type="PROSITE" id="PS51109">
    <property type="entry name" value="G5"/>
    <property type="match status" value="1"/>
</dbReference>
<dbReference type="Gene3D" id="2.20.230.10">
    <property type="entry name" value="Resuscitation-promoting factor rpfb"/>
    <property type="match status" value="1"/>
</dbReference>
<dbReference type="Pfam" id="PF10708">
    <property type="entry name" value="DUF2510"/>
    <property type="match status" value="1"/>
</dbReference>
<evidence type="ECO:0000256" key="3">
    <source>
        <dbReference type="SAM" id="Phobius"/>
    </source>
</evidence>
<keyword evidence="1" id="KW-0732">Signal</keyword>
<reference evidence="5 6" key="1">
    <citation type="submission" date="2023-07" db="EMBL/GenBank/DDBJ databases">
        <title>Comparative genomics of wheat-associated soil bacteria to identify genetic determinants of phenazine resistance.</title>
        <authorList>
            <person name="Mouncey N."/>
        </authorList>
    </citation>
    <scope>NUCLEOTIDE SEQUENCE [LARGE SCALE GENOMIC DNA]</scope>
    <source>
        <strain evidence="5 6">W2I7</strain>
    </source>
</reference>
<evidence type="ECO:0000259" key="4">
    <source>
        <dbReference type="PROSITE" id="PS51109"/>
    </source>
</evidence>
<dbReference type="InterPro" id="IPR011098">
    <property type="entry name" value="G5_dom"/>
</dbReference>
<evidence type="ECO:0000313" key="6">
    <source>
        <dbReference type="Proteomes" id="UP001239085"/>
    </source>
</evidence>
<comment type="caution">
    <text evidence="5">The sequence shown here is derived from an EMBL/GenBank/DDBJ whole genome shotgun (WGS) entry which is preliminary data.</text>
</comment>
<dbReference type="InterPro" id="IPR018929">
    <property type="entry name" value="DUF2510"/>
</dbReference>
<feature type="transmembrane region" description="Helical" evidence="3">
    <location>
        <begin position="52"/>
        <end position="70"/>
    </location>
</feature>
<feature type="region of interest" description="Disordered" evidence="2">
    <location>
        <begin position="137"/>
        <end position="180"/>
    </location>
</feature>
<gene>
    <name evidence="5" type="ORF">QFZ46_001926</name>
</gene>
<keyword evidence="3" id="KW-0812">Transmembrane</keyword>
<feature type="domain" description="G5" evidence="4">
    <location>
        <begin position="155"/>
        <end position="235"/>
    </location>
</feature>
<accession>A0ABU0PAR6</accession>
<evidence type="ECO:0000256" key="2">
    <source>
        <dbReference type="SAM" id="MobiDB-lite"/>
    </source>
</evidence>
<protein>
    <recommendedName>
        <fullName evidence="4">G5 domain-containing protein</fullName>
    </recommendedName>
</protein>
<dbReference type="RefSeq" id="WP_307360825.1">
    <property type="nucleotide sequence ID" value="NZ_JAUSXK010000001.1"/>
</dbReference>
<evidence type="ECO:0000313" key="5">
    <source>
        <dbReference type="EMBL" id="MDQ0643766.1"/>
    </source>
</evidence>
<keyword evidence="3" id="KW-1133">Transmembrane helix</keyword>
<name>A0ABU0PAR6_9MICO</name>
<feature type="transmembrane region" description="Helical" evidence="3">
    <location>
        <begin position="76"/>
        <end position="95"/>
    </location>
</feature>